<dbReference type="NCBIfam" id="TIGR01066">
    <property type="entry name" value="rplM_bact"/>
    <property type="match status" value="1"/>
</dbReference>
<dbReference type="PANTHER" id="PTHR11545">
    <property type="entry name" value="RIBOSOMAL PROTEIN L13"/>
    <property type="match status" value="1"/>
</dbReference>
<dbReference type="PIRSF" id="PIRSF002181">
    <property type="entry name" value="Ribosomal_L13"/>
    <property type="match status" value="1"/>
</dbReference>
<keyword evidence="3" id="KW-0687">Ribonucleoprotein</keyword>
<dbReference type="AlphaFoldDB" id="A0A645B0T2"/>
<dbReference type="GO" id="GO:0003729">
    <property type="term" value="F:mRNA binding"/>
    <property type="evidence" value="ECO:0007669"/>
    <property type="project" value="UniProtKB-ARBA"/>
</dbReference>
<dbReference type="Pfam" id="PF00572">
    <property type="entry name" value="Ribosomal_L13"/>
    <property type="match status" value="1"/>
</dbReference>
<evidence type="ECO:0000256" key="3">
    <source>
        <dbReference type="ARBA" id="ARBA00023274"/>
    </source>
</evidence>
<accession>A0A645B0T2</accession>
<proteinExistence type="inferred from homology"/>
<sequence>MQRQTTIAKPNEIQRKWYVIDAKDKPLGRLASEVAVVLMGKNKPIFTPNVDCGDFVIIINAEKVSLSGNNKLTNKVYYNASGYNGGLRKRTAKEMLAGYPCEMVERSVHGMLPKGKLGRAIEKKLFVYKGAEHKHEAQKPEVLELKF</sequence>
<dbReference type="GO" id="GO:0022625">
    <property type="term" value="C:cytosolic large ribosomal subunit"/>
    <property type="evidence" value="ECO:0007669"/>
    <property type="project" value="TreeGrafter"/>
</dbReference>
<name>A0A645B0T2_9ZZZZ</name>
<protein>
    <submittedName>
        <fullName evidence="4">50S ribosomal protein L13</fullName>
    </submittedName>
</protein>
<dbReference type="Gene3D" id="3.90.1180.10">
    <property type="entry name" value="Ribosomal protein L13"/>
    <property type="match status" value="1"/>
</dbReference>
<reference evidence="4" key="1">
    <citation type="submission" date="2019-08" db="EMBL/GenBank/DDBJ databases">
        <authorList>
            <person name="Kucharzyk K."/>
            <person name="Murdoch R.W."/>
            <person name="Higgins S."/>
            <person name="Loffler F."/>
        </authorList>
    </citation>
    <scope>NUCLEOTIDE SEQUENCE</scope>
</reference>
<dbReference type="EMBL" id="VSSQ01017091">
    <property type="protein sequence ID" value="MPM59037.1"/>
    <property type="molecule type" value="Genomic_DNA"/>
</dbReference>
<dbReference type="GO" id="GO:0017148">
    <property type="term" value="P:negative regulation of translation"/>
    <property type="evidence" value="ECO:0007669"/>
    <property type="project" value="TreeGrafter"/>
</dbReference>
<evidence type="ECO:0000313" key="4">
    <source>
        <dbReference type="EMBL" id="MPM59037.1"/>
    </source>
</evidence>
<comment type="caution">
    <text evidence="4">The sequence shown here is derived from an EMBL/GenBank/DDBJ whole genome shotgun (WGS) entry which is preliminary data.</text>
</comment>
<dbReference type="InterPro" id="IPR005823">
    <property type="entry name" value="Ribosomal_uL13_bac-type"/>
</dbReference>
<evidence type="ECO:0000256" key="1">
    <source>
        <dbReference type="ARBA" id="ARBA00006227"/>
    </source>
</evidence>
<organism evidence="4">
    <name type="scientific">bioreactor metagenome</name>
    <dbReference type="NCBI Taxonomy" id="1076179"/>
    <lineage>
        <taxon>unclassified sequences</taxon>
        <taxon>metagenomes</taxon>
        <taxon>ecological metagenomes</taxon>
    </lineage>
</organism>
<dbReference type="SUPFAM" id="SSF52161">
    <property type="entry name" value="Ribosomal protein L13"/>
    <property type="match status" value="1"/>
</dbReference>
<gene>
    <name evidence="4" type="primary">rplM_30</name>
    <name evidence="4" type="ORF">SDC9_105875</name>
</gene>
<dbReference type="PANTHER" id="PTHR11545:SF2">
    <property type="entry name" value="LARGE RIBOSOMAL SUBUNIT PROTEIN UL13M"/>
    <property type="match status" value="1"/>
</dbReference>
<comment type="similarity">
    <text evidence="1">Belongs to the universal ribosomal protein uL13 family.</text>
</comment>
<dbReference type="HAMAP" id="MF_01366">
    <property type="entry name" value="Ribosomal_uL13"/>
    <property type="match status" value="1"/>
</dbReference>
<dbReference type="InterPro" id="IPR036899">
    <property type="entry name" value="Ribosomal_uL13_sf"/>
</dbReference>
<dbReference type="GO" id="GO:0003735">
    <property type="term" value="F:structural constituent of ribosome"/>
    <property type="evidence" value="ECO:0007669"/>
    <property type="project" value="InterPro"/>
</dbReference>
<dbReference type="CDD" id="cd00392">
    <property type="entry name" value="Ribosomal_L13"/>
    <property type="match status" value="1"/>
</dbReference>
<dbReference type="InterPro" id="IPR005822">
    <property type="entry name" value="Ribosomal_uL13"/>
</dbReference>
<dbReference type="GO" id="GO:0006412">
    <property type="term" value="P:translation"/>
    <property type="evidence" value="ECO:0007669"/>
    <property type="project" value="InterPro"/>
</dbReference>
<evidence type="ECO:0000256" key="2">
    <source>
        <dbReference type="ARBA" id="ARBA00022980"/>
    </source>
</evidence>
<dbReference type="FunFam" id="3.90.1180.10:FF:000001">
    <property type="entry name" value="50S ribosomal protein L13"/>
    <property type="match status" value="1"/>
</dbReference>
<keyword evidence="2 4" id="KW-0689">Ribosomal protein</keyword>